<feature type="binding site" evidence="2">
    <location>
        <position position="49"/>
    </location>
    <ligand>
        <name>S-adenosyl-L-methionine</name>
        <dbReference type="ChEBI" id="CHEBI:59789"/>
    </ligand>
</feature>
<dbReference type="CDD" id="cd02440">
    <property type="entry name" value="AdoMet_MTases"/>
    <property type="match status" value="1"/>
</dbReference>
<keyword evidence="1" id="KW-0479">Metal-binding</keyword>
<feature type="region of interest" description="Disordered" evidence="3">
    <location>
        <begin position="70"/>
        <end position="92"/>
    </location>
</feature>
<dbReference type="PIRSF" id="PIRSF018249">
    <property type="entry name" value="MyrA_prd"/>
    <property type="match status" value="1"/>
</dbReference>
<evidence type="ECO:0000256" key="1">
    <source>
        <dbReference type="PIRSR" id="PIRSR018249-1"/>
    </source>
</evidence>
<feature type="binding site" evidence="1">
    <location>
        <position position="10"/>
    </location>
    <ligand>
        <name>Zn(2+)</name>
        <dbReference type="ChEBI" id="CHEBI:29105"/>
    </ligand>
</feature>
<keyword evidence="6" id="KW-1185">Reference proteome</keyword>
<feature type="compositionally biased region" description="Low complexity" evidence="3">
    <location>
        <begin position="70"/>
        <end position="82"/>
    </location>
</feature>
<dbReference type="SUPFAM" id="SSF53335">
    <property type="entry name" value="S-adenosyl-L-methionine-dependent methyltransferases"/>
    <property type="match status" value="1"/>
</dbReference>
<evidence type="ECO:0000313" key="6">
    <source>
        <dbReference type="Proteomes" id="UP000243589"/>
    </source>
</evidence>
<dbReference type="PANTHER" id="PTHR42912">
    <property type="entry name" value="METHYLTRANSFERASE"/>
    <property type="match status" value="1"/>
</dbReference>
<feature type="binding site" evidence="1">
    <location>
        <position position="6"/>
    </location>
    <ligand>
        <name>Zn(2+)</name>
        <dbReference type="ChEBI" id="CHEBI:29105"/>
    </ligand>
</feature>
<feature type="domain" description="Methyltransferase" evidence="4">
    <location>
        <begin position="97"/>
        <end position="185"/>
    </location>
</feature>
<name>A0A150H9B8_9MICO</name>
<keyword evidence="5" id="KW-0489">Methyltransferase</keyword>
<reference evidence="5 6" key="1">
    <citation type="submission" date="2016-01" db="EMBL/GenBank/DDBJ databases">
        <title>Use of Whole Genome Sequencing to ascertain that Brevibacterium massiliense (Roux, Raoult 2009) is a later heterotypic synonym of Brevibacterium ravenspurgense (Mages 2008).</title>
        <authorList>
            <person name="Bernier A.-M."/>
            <person name="Burdz T."/>
            <person name="Huynh C."/>
            <person name="Pachecho A.L."/>
            <person name="Wiebe D."/>
            <person name="Bonner C."/>
            <person name="Bernard K."/>
        </authorList>
    </citation>
    <scope>NUCLEOTIDE SEQUENCE [LARGE SCALE GENOMIC DNA]</scope>
    <source>
        <strain evidence="5 6">CCUG56047</strain>
    </source>
</reference>
<evidence type="ECO:0000256" key="3">
    <source>
        <dbReference type="SAM" id="MobiDB-lite"/>
    </source>
</evidence>
<keyword evidence="5" id="KW-0808">Transferase</keyword>
<dbReference type="Pfam" id="PF13649">
    <property type="entry name" value="Methyltransf_25"/>
    <property type="match status" value="1"/>
</dbReference>
<dbReference type="EC" id="2.1.1.188" evidence="5"/>
<comment type="caution">
    <text evidence="5">The sequence shown here is derived from an EMBL/GenBank/DDBJ whole genome shotgun (WGS) entry which is preliminary data.</text>
</comment>
<keyword evidence="2" id="KW-0949">S-adenosyl-L-methionine</keyword>
<organism evidence="5 6">
    <name type="scientific">Brevibacterium ravenspurgense</name>
    <dbReference type="NCBI Taxonomy" id="479117"/>
    <lineage>
        <taxon>Bacteria</taxon>
        <taxon>Bacillati</taxon>
        <taxon>Actinomycetota</taxon>
        <taxon>Actinomycetes</taxon>
        <taxon>Micrococcales</taxon>
        <taxon>Brevibacteriaceae</taxon>
        <taxon>Brevibacterium</taxon>
    </lineage>
</organism>
<sequence>MRAVECGERHNFARARKGYLSLLSGPKARSGDTADMVAARRSFLDSGLYSQLAAEVARCAVEEAQSGSALAAPADEVPAAEEPAAEEPADSPAPLTVLDAGCGTGYYCAAVLSACAEAGVAARAYAFDSAPAAAAAAAKAHPRITAFTWDVYRPLPLEDSSVDVILSVFSPRVPAEFHRVLKPGGALITARPTQKHLAALLQSHDGTVSIDEHKESRLQRSLEPFFAEGERRLVNHPLHLSARQARELIGMTPSAWHIDPHVFTDDVTAEFSVVVSPWHRRPGGQADR</sequence>
<dbReference type="Gene3D" id="3.40.50.150">
    <property type="entry name" value="Vaccinia Virus protein VP39"/>
    <property type="match status" value="1"/>
</dbReference>
<evidence type="ECO:0000259" key="4">
    <source>
        <dbReference type="Pfam" id="PF13649"/>
    </source>
</evidence>
<dbReference type="GO" id="GO:0052912">
    <property type="term" value="F:23S rRNA (guanine(748)-N(1))-methyltransferase activity"/>
    <property type="evidence" value="ECO:0007669"/>
    <property type="project" value="UniProtKB-EC"/>
</dbReference>
<dbReference type="InterPro" id="IPR029063">
    <property type="entry name" value="SAM-dependent_MTases_sf"/>
</dbReference>
<dbReference type="PANTHER" id="PTHR42912:SF45">
    <property type="entry name" value="23S RRNA (GUANINE(745)-N(1))-METHYLTRANSFERASE"/>
    <property type="match status" value="1"/>
</dbReference>
<feature type="binding site" evidence="2">
    <location>
        <begin position="104"/>
        <end position="105"/>
    </location>
    <ligand>
        <name>S-adenosyl-L-methionine</name>
        <dbReference type="ChEBI" id="CHEBI:59789"/>
    </ligand>
</feature>
<dbReference type="InterPro" id="IPR016718">
    <property type="entry name" value="rRNA_m1G-MeTrfase_A_prd"/>
</dbReference>
<dbReference type="InterPro" id="IPR050508">
    <property type="entry name" value="Methyltransf_Superfamily"/>
</dbReference>
<dbReference type="InterPro" id="IPR041698">
    <property type="entry name" value="Methyltransf_25"/>
</dbReference>
<gene>
    <name evidence="5" type="primary">rlmAII</name>
    <name evidence="5" type="ORF">Bravens_01487</name>
</gene>
<dbReference type="AlphaFoldDB" id="A0A150H9B8"/>
<evidence type="ECO:0000313" key="5">
    <source>
        <dbReference type="EMBL" id="KXZ58438.1"/>
    </source>
</evidence>
<dbReference type="GO" id="GO:0046872">
    <property type="term" value="F:metal ion binding"/>
    <property type="evidence" value="ECO:0007669"/>
    <property type="project" value="UniProtKB-KW"/>
</dbReference>
<evidence type="ECO:0000256" key="2">
    <source>
        <dbReference type="PIRSR" id="PIRSR018249-2"/>
    </source>
</evidence>
<feature type="binding site" evidence="2">
    <location>
        <position position="196"/>
    </location>
    <ligand>
        <name>S-adenosyl-L-methionine</name>
        <dbReference type="ChEBI" id="CHEBI:59789"/>
    </ligand>
</feature>
<dbReference type="EMBL" id="LQQC01000010">
    <property type="protein sequence ID" value="KXZ58438.1"/>
    <property type="molecule type" value="Genomic_DNA"/>
</dbReference>
<accession>A0A150H9B8</accession>
<dbReference type="PATRIC" id="fig|479117.4.peg.1473"/>
<proteinExistence type="predicted"/>
<keyword evidence="1" id="KW-0862">Zinc</keyword>
<dbReference type="Proteomes" id="UP000243589">
    <property type="component" value="Unassembled WGS sequence"/>
</dbReference>
<protein>
    <submittedName>
        <fullName evidence="5">23S rRNA (Guanine(748)-N(1))-methyltransferase</fullName>
        <ecNumber evidence="5">2.1.1.188</ecNumber>
    </submittedName>
</protein>